<dbReference type="PANTHER" id="PTHR43744">
    <property type="entry name" value="ABC TRANSPORTER PERMEASE PROTEIN MG189-RELATED-RELATED"/>
    <property type="match status" value="1"/>
</dbReference>
<dbReference type="InterPro" id="IPR000515">
    <property type="entry name" value="MetI-like"/>
</dbReference>
<keyword evidence="5 7" id="KW-1133">Transmembrane helix</keyword>
<dbReference type="STRING" id="1612202.SAMN05421734_105198"/>
<feature type="transmembrane region" description="Helical" evidence="7">
    <location>
        <begin position="137"/>
        <end position="159"/>
    </location>
</feature>
<comment type="similarity">
    <text evidence="7">Belongs to the binding-protein-dependent transport system permease family.</text>
</comment>
<evidence type="ECO:0000256" key="6">
    <source>
        <dbReference type="ARBA" id="ARBA00023136"/>
    </source>
</evidence>
<reference evidence="10" key="1">
    <citation type="submission" date="2016-09" db="EMBL/GenBank/DDBJ databases">
        <authorList>
            <person name="Varghese N."/>
            <person name="Submissions S."/>
        </authorList>
    </citation>
    <scope>NUCLEOTIDE SEQUENCE [LARGE SCALE GENOMIC DNA]</scope>
    <source>
        <strain evidence="10">S5</strain>
    </source>
</reference>
<evidence type="ECO:0000256" key="5">
    <source>
        <dbReference type="ARBA" id="ARBA00022989"/>
    </source>
</evidence>
<feature type="transmembrane region" description="Helical" evidence="7">
    <location>
        <begin position="73"/>
        <end position="97"/>
    </location>
</feature>
<dbReference type="CDD" id="cd06261">
    <property type="entry name" value="TM_PBP2"/>
    <property type="match status" value="1"/>
</dbReference>
<evidence type="ECO:0000256" key="3">
    <source>
        <dbReference type="ARBA" id="ARBA00022475"/>
    </source>
</evidence>
<dbReference type="GO" id="GO:0055085">
    <property type="term" value="P:transmembrane transport"/>
    <property type="evidence" value="ECO:0007669"/>
    <property type="project" value="InterPro"/>
</dbReference>
<dbReference type="EMBL" id="FMYI01000005">
    <property type="protein sequence ID" value="SDC24144.1"/>
    <property type="molecule type" value="Genomic_DNA"/>
</dbReference>
<dbReference type="Pfam" id="PF00528">
    <property type="entry name" value="BPD_transp_1"/>
    <property type="match status" value="1"/>
</dbReference>
<evidence type="ECO:0000313" key="10">
    <source>
        <dbReference type="Proteomes" id="UP000242949"/>
    </source>
</evidence>
<dbReference type="RefSeq" id="WP_090795696.1">
    <property type="nucleotide sequence ID" value="NZ_FMYI01000005.1"/>
</dbReference>
<comment type="subcellular location">
    <subcellularLocation>
        <location evidence="1 7">Cell membrane</location>
        <topology evidence="1 7">Multi-pass membrane protein</topology>
    </subcellularLocation>
</comment>
<keyword evidence="3" id="KW-1003">Cell membrane</keyword>
<keyword evidence="9" id="KW-0762">Sugar transport</keyword>
<dbReference type="GO" id="GO:0005886">
    <property type="term" value="C:plasma membrane"/>
    <property type="evidence" value="ECO:0007669"/>
    <property type="project" value="UniProtKB-SubCell"/>
</dbReference>
<evidence type="ECO:0000313" key="9">
    <source>
        <dbReference type="EMBL" id="SDC24144.1"/>
    </source>
</evidence>
<accession>A0A1G6JZJ6</accession>
<gene>
    <name evidence="9" type="ORF">SAMN05421734_105198</name>
</gene>
<evidence type="ECO:0000256" key="2">
    <source>
        <dbReference type="ARBA" id="ARBA00022448"/>
    </source>
</evidence>
<proteinExistence type="inferred from homology"/>
<dbReference type="PANTHER" id="PTHR43744:SF2">
    <property type="entry name" value="ARABINOOLIGOSACCHARIDES TRANSPORT SYSTEM PERMEASE PROTEIN ARAQ"/>
    <property type="match status" value="1"/>
</dbReference>
<keyword evidence="6 7" id="KW-0472">Membrane</keyword>
<sequence length="275" mass="30495">MDKMKLSRIGIYTGLVILVIICFIPFYMMIINATRPNSEILRGFTLIPGDSLMDNYDVLISYMDVWRGFRNSLFVAISVTVLNAYFSALTAFALVVYEFKFKNAIFVTFIVMMMVPGQLGLIGLYDLSETLGILDTYWPLIIPAVAAPFTVFFFRQFLITTMHISILEAGRIDGASEVHMFHRIILPILMPAIATMGIFTFIGSWNNYIVPLVIIRSPDLYTLPVMMGALSGSPVASNLGAMYLGIAISVVPIMVAFLFLSKYIISSITAGSVKG</sequence>
<evidence type="ECO:0000259" key="8">
    <source>
        <dbReference type="PROSITE" id="PS50928"/>
    </source>
</evidence>
<protein>
    <submittedName>
        <fullName evidence="9">Multiple sugar transport system permease protein</fullName>
    </submittedName>
</protein>
<keyword evidence="10" id="KW-1185">Reference proteome</keyword>
<dbReference type="InterPro" id="IPR035906">
    <property type="entry name" value="MetI-like_sf"/>
</dbReference>
<dbReference type="PROSITE" id="PS50928">
    <property type="entry name" value="ABC_TM1"/>
    <property type="match status" value="1"/>
</dbReference>
<evidence type="ECO:0000256" key="1">
    <source>
        <dbReference type="ARBA" id="ARBA00004651"/>
    </source>
</evidence>
<keyword evidence="2 7" id="KW-0813">Transport</keyword>
<keyword evidence="4 7" id="KW-0812">Transmembrane</keyword>
<feature type="domain" description="ABC transmembrane type-1" evidence="8">
    <location>
        <begin position="69"/>
        <end position="260"/>
    </location>
</feature>
<evidence type="ECO:0000256" key="7">
    <source>
        <dbReference type="RuleBase" id="RU363032"/>
    </source>
</evidence>
<dbReference type="AlphaFoldDB" id="A0A1G6JZJ6"/>
<dbReference type="Gene3D" id="1.10.3720.10">
    <property type="entry name" value="MetI-like"/>
    <property type="match status" value="1"/>
</dbReference>
<feature type="transmembrane region" description="Helical" evidence="7">
    <location>
        <begin position="240"/>
        <end position="260"/>
    </location>
</feature>
<feature type="transmembrane region" description="Helical" evidence="7">
    <location>
        <begin position="12"/>
        <end position="31"/>
    </location>
</feature>
<feature type="transmembrane region" description="Helical" evidence="7">
    <location>
        <begin position="180"/>
        <end position="202"/>
    </location>
</feature>
<feature type="transmembrane region" description="Helical" evidence="7">
    <location>
        <begin position="104"/>
        <end position="125"/>
    </location>
</feature>
<dbReference type="SUPFAM" id="SSF161098">
    <property type="entry name" value="MetI-like"/>
    <property type="match status" value="1"/>
</dbReference>
<evidence type="ECO:0000256" key="4">
    <source>
        <dbReference type="ARBA" id="ARBA00022692"/>
    </source>
</evidence>
<dbReference type="OrthoDB" id="9771544at2"/>
<name>A0A1G6JZJ6_9BACI</name>
<organism evidence="9 10">
    <name type="scientific">Pelagirhabdus alkalitolerans</name>
    <dbReference type="NCBI Taxonomy" id="1612202"/>
    <lineage>
        <taxon>Bacteria</taxon>
        <taxon>Bacillati</taxon>
        <taxon>Bacillota</taxon>
        <taxon>Bacilli</taxon>
        <taxon>Bacillales</taxon>
        <taxon>Bacillaceae</taxon>
        <taxon>Pelagirhabdus</taxon>
    </lineage>
</organism>
<dbReference type="Proteomes" id="UP000242949">
    <property type="component" value="Unassembled WGS sequence"/>
</dbReference>